<feature type="non-terminal residue" evidence="2">
    <location>
        <position position="1"/>
    </location>
</feature>
<gene>
    <name evidence="2" type="ORF">MRATA1EN1_LOCUS23082</name>
</gene>
<feature type="compositionally biased region" description="Basic and acidic residues" evidence="1">
    <location>
        <begin position="83"/>
        <end position="100"/>
    </location>
</feature>
<sequence length="220" mass="24100">GQGEGDEVPRVFRNKARGVECTWTEEGAPRPLPTSPALATAARLGGAECRLAWTDLRGSVPLDRLPQPARPHLDQQICRPGLKTREKPGKGSRLRAESRRRFVRAAGGLRVSGPAPSPSRPPRLLLPSSADPVFSASLSFPPPQSPLSSFPFCHLHSCPPAPHHHDPLTGHHHDFHHHRHPEDWPTLPRQADSSGEFPRGKAERPSPERLAAFVEIKTDA</sequence>
<accession>A0ABN8ZJN2</accession>
<organism evidence="2 3">
    <name type="scientific">Rangifer tarandus platyrhynchus</name>
    <name type="common">Svalbard reindeer</name>
    <dbReference type="NCBI Taxonomy" id="3082113"/>
    <lineage>
        <taxon>Eukaryota</taxon>
        <taxon>Metazoa</taxon>
        <taxon>Chordata</taxon>
        <taxon>Craniata</taxon>
        <taxon>Vertebrata</taxon>
        <taxon>Euteleostomi</taxon>
        <taxon>Mammalia</taxon>
        <taxon>Eutheria</taxon>
        <taxon>Laurasiatheria</taxon>
        <taxon>Artiodactyla</taxon>
        <taxon>Ruminantia</taxon>
        <taxon>Pecora</taxon>
        <taxon>Cervidae</taxon>
        <taxon>Odocoileinae</taxon>
        <taxon>Rangifer</taxon>
    </lineage>
</organism>
<protein>
    <submittedName>
        <fullName evidence="2">Uncharacterized protein</fullName>
    </submittedName>
</protein>
<evidence type="ECO:0000313" key="2">
    <source>
        <dbReference type="EMBL" id="CAI9174120.1"/>
    </source>
</evidence>
<name>A0ABN8ZJN2_RANTA</name>
<dbReference type="EMBL" id="OX459940">
    <property type="protein sequence ID" value="CAI9174120.1"/>
    <property type="molecule type" value="Genomic_DNA"/>
</dbReference>
<proteinExistence type="predicted"/>
<feature type="compositionally biased region" description="Basic and acidic residues" evidence="1">
    <location>
        <begin position="198"/>
        <end position="207"/>
    </location>
</feature>
<feature type="region of interest" description="Disordered" evidence="1">
    <location>
        <begin position="63"/>
        <end position="100"/>
    </location>
</feature>
<evidence type="ECO:0000313" key="3">
    <source>
        <dbReference type="Proteomes" id="UP001176941"/>
    </source>
</evidence>
<reference evidence="2" key="1">
    <citation type="submission" date="2023-04" db="EMBL/GenBank/DDBJ databases">
        <authorList>
            <consortium name="ELIXIR-Norway"/>
        </authorList>
    </citation>
    <scope>NUCLEOTIDE SEQUENCE [LARGE SCALE GENOMIC DNA]</scope>
</reference>
<keyword evidence="3" id="KW-1185">Reference proteome</keyword>
<evidence type="ECO:0000256" key="1">
    <source>
        <dbReference type="SAM" id="MobiDB-lite"/>
    </source>
</evidence>
<feature type="region of interest" description="Disordered" evidence="1">
    <location>
        <begin position="169"/>
        <end position="220"/>
    </location>
</feature>
<dbReference type="Proteomes" id="UP001176941">
    <property type="component" value="Chromosome 4"/>
</dbReference>